<dbReference type="Pfam" id="PF15471">
    <property type="entry name" value="TMEM171"/>
    <property type="match status" value="1"/>
</dbReference>
<dbReference type="EMBL" id="JANPWB010000002">
    <property type="protein sequence ID" value="KAJ1209122.1"/>
    <property type="molecule type" value="Genomic_DNA"/>
</dbReference>
<protein>
    <recommendedName>
        <fullName evidence="5">Transmembrane protein 171</fullName>
    </recommendedName>
</protein>
<keyword evidence="2" id="KW-0472">Membrane</keyword>
<evidence type="ECO:0000313" key="4">
    <source>
        <dbReference type="Proteomes" id="UP001066276"/>
    </source>
</evidence>
<proteinExistence type="predicted"/>
<dbReference type="AlphaFoldDB" id="A0AAV7W5F4"/>
<accession>A0AAV7W5F4</accession>
<evidence type="ECO:0000256" key="2">
    <source>
        <dbReference type="SAM" id="Phobius"/>
    </source>
</evidence>
<dbReference type="PANTHER" id="PTHR31617:SF0">
    <property type="entry name" value="TRANSMEMBRANE PROTEIN 171"/>
    <property type="match status" value="1"/>
</dbReference>
<dbReference type="Proteomes" id="UP001066276">
    <property type="component" value="Chromosome 1_2"/>
</dbReference>
<keyword evidence="2" id="KW-1133">Transmembrane helix</keyword>
<comment type="caution">
    <text evidence="3">The sequence shown here is derived from an EMBL/GenBank/DDBJ whole genome shotgun (WGS) entry which is preliminary data.</text>
</comment>
<sequence length="274" mass="29705">MTLKVLGPSLAALGLGSIVVAKSRARLYFRQRPLQGDQVDTESFFLCGENNQFAQFLIFGFLFLASGLLISVLGMWVPGCSTGSHHQQGNNTSTPNIEFQSCGLLSLQIMGPLIVLVGLSFFVVAHIKKKHIPTPNEEESLEEQPAPASVPFQITVGDAVLAFPPPPPPYFAEPHSPWSNSLNIRLQNGENPPSYSSIFNGRLSVISPDRAEDRGPESVYTISVTSPSDILPGPNYVSDPPPKYEEKVESTNMPTPPSPLLLSSSPHTPLRTET</sequence>
<feature type="transmembrane region" description="Helical" evidence="2">
    <location>
        <begin position="53"/>
        <end position="77"/>
    </location>
</feature>
<dbReference type="InterPro" id="IPR029173">
    <property type="entry name" value="TMEM171"/>
</dbReference>
<feature type="transmembrane region" description="Helical" evidence="2">
    <location>
        <begin position="104"/>
        <end position="127"/>
    </location>
</feature>
<keyword evidence="4" id="KW-1185">Reference proteome</keyword>
<evidence type="ECO:0000313" key="3">
    <source>
        <dbReference type="EMBL" id="KAJ1209122.1"/>
    </source>
</evidence>
<name>A0AAV7W5F4_PLEWA</name>
<keyword evidence="2" id="KW-0812">Transmembrane</keyword>
<gene>
    <name evidence="3" type="ORF">NDU88_004500</name>
</gene>
<dbReference type="PANTHER" id="PTHR31617">
    <property type="entry name" value="TRANSMEMBRANE PROTEIN 171"/>
    <property type="match status" value="1"/>
</dbReference>
<reference evidence="3" key="1">
    <citation type="journal article" date="2022" name="bioRxiv">
        <title>Sequencing and chromosome-scale assembly of the giantPleurodeles waltlgenome.</title>
        <authorList>
            <person name="Brown T."/>
            <person name="Elewa A."/>
            <person name="Iarovenko S."/>
            <person name="Subramanian E."/>
            <person name="Araus A.J."/>
            <person name="Petzold A."/>
            <person name="Susuki M."/>
            <person name="Suzuki K.-i.T."/>
            <person name="Hayashi T."/>
            <person name="Toyoda A."/>
            <person name="Oliveira C."/>
            <person name="Osipova E."/>
            <person name="Leigh N.D."/>
            <person name="Simon A."/>
            <person name="Yun M.H."/>
        </authorList>
    </citation>
    <scope>NUCLEOTIDE SEQUENCE</scope>
    <source>
        <strain evidence="3">20211129_DDA</strain>
        <tissue evidence="3">Liver</tissue>
    </source>
</reference>
<organism evidence="3 4">
    <name type="scientific">Pleurodeles waltl</name>
    <name type="common">Iberian ribbed newt</name>
    <dbReference type="NCBI Taxonomy" id="8319"/>
    <lineage>
        <taxon>Eukaryota</taxon>
        <taxon>Metazoa</taxon>
        <taxon>Chordata</taxon>
        <taxon>Craniata</taxon>
        <taxon>Vertebrata</taxon>
        <taxon>Euteleostomi</taxon>
        <taxon>Amphibia</taxon>
        <taxon>Batrachia</taxon>
        <taxon>Caudata</taxon>
        <taxon>Salamandroidea</taxon>
        <taxon>Salamandridae</taxon>
        <taxon>Pleurodelinae</taxon>
        <taxon>Pleurodeles</taxon>
    </lineage>
</organism>
<feature type="region of interest" description="Disordered" evidence="1">
    <location>
        <begin position="223"/>
        <end position="274"/>
    </location>
</feature>
<evidence type="ECO:0000256" key="1">
    <source>
        <dbReference type="SAM" id="MobiDB-lite"/>
    </source>
</evidence>
<evidence type="ECO:0008006" key="5">
    <source>
        <dbReference type="Google" id="ProtNLM"/>
    </source>
</evidence>
<feature type="compositionally biased region" description="Low complexity" evidence="1">
    <location>
        <begin position="260"/>
        <end position="274"/>
    </location>
</feature>